<dbReference type="Proteomes" id="UP001220964">
    <property type="component" value="Unassembled WGS sequence"/>
</dbReference>
<dbReference type="RefSeq" id="WP_275568253.1">
    <property type="nucleotide sequence ID" value="NZ_JARGYC010000042.1"/>
</dbReference>
<keyword evidence="3" id="KW-1185">Reference proteome</keyword>
<dbReference type="EMBL" id="JARGYC010000042">
    <property type="protein sequence ID" value="MDF0602116.1"/>
    <property type="molecule type" value="Genomic_DNA"/>
</dbReference>
<reference evidence="2" key="1">
    <citation type="submission" date="2023-03" db="EMBL/GenBank/DDBJ databases">
        <title>Multiphase analysis and comparison of six strains from genera Psychromarinibacter, Lutimaribacter, and Maritimibacter, including a novel species: Psychromarinibacter sediminicola sp. nov.</title>
        <authorList>
            <person name="Wang Y.-H."/>
            <person name="Ye M.-Q."/>
            <person name="Du Z.-J."/>
        </authorList>
    </citation>
    <scope>NUCLEOTIDE SEQUENCE</scope>
    <source>
        <strain evidence="2">C21-152</strain>
    </source>
</reference>
<protein>
    <submittedName>
        <fullName evidence="2">Uncharacterized protein</fullName>
    </submittedName>
</protein>
<organism evidence="2 3">
    <name type="scientific">Psychromarinibacter sediminicola</name>
    <dbReference type="NCBI Taxonomy" id="3033385"/>
    <lineage>
        <taxon>Bacteria</taxon>
        <taxon>Pseudomonadati</taxon>
        <taxon>Pseudomonadota</taxon>
        <taxon>Alphaproteobacteria</taxon>
        <taxon>Rhodobacterales</taxon>
        <taxon>Paracoccaceae</taxon>
        <taxon>Psychromarinibacter</taxon>
    </lineage>
</organism>
<evidence type="ECO:0000256" key="1">
    <source>
        <dbReference type="SAM" id="MobiDB-lite"/>
    </source>
</evidence>
<evidence type="ECO:0000313" key="3">
    <source>
        <dbReference type="Proteomes" id="UP001220964"/>
    </source>
</evidence>
<sequence>MSEAETLRVMPREMRMMSERILSLTALPKGFALMASDVVMYSEAMGLGGFALLLERLEALETADPSRIALDGTRLDASGQHAWVAIPSLIDLLGLAAARDGTARIEVANAAASNELRIAEGLGAREGLAVTVERTIVTATPGGGGDRILDRVMRDGCAMPAELWWRVYDLAQTALTPDSVVSRRHAGPVIVTEDGKVIGRKDNDDDTDVSFIGSVEKRKTQGKTA</sequence>
<name>A0AAE3NU94_9RHOB</name>
<feature type="region of interest" description="Disordered" evidence="1">
    <location>
        <begin position="201"/>
        <end position="225"/>
    </location>
</feature>
<evidence type="ECO:0000313" key="2">
    <source>
        <dbReference type="EMBL" id="MDF0602116.1"/>
    </source>
</evidence>
<accession>A0AAE3NU94</accession>
<comment type="caution">
    <text evidence="2">The sequence shown here is derived from an EMBL/GenBank/DDBJ whole genome shotgun (WGS) entry which is preliminary data.</text>
</comment>
<gene>
    <name evidence="2" type="ORF">P1J78_15350</name>
</gene>
<dbReference type="AlphaFoldDB" id="A0AAE3NU94"/>
<proteinExistence type="predicted"/>